<sequence>CSSNKCKNIYFHNLSGFLFRNNSGCNPLEIRLKIQFFNIKLILINSLSISIVLNRRNIRNYNILVLTIK</sequence>
<feature type="non-terminal residue" evidence="1">
    <location>
        <position position="1"/>
    </location>
</feature>
<keyword evidence="2" id="KW-1185">Reference proteome</keyword>
<name>S8DAF8_9LAMI</name>
<evidence type="ECO:0000313" key="1">
    <source>
        <dbReference type="EMBL" id="EPS74486.1"/>
    </source>
</evidence>
<dbReference type="EMBL" id="AUSU01000059">
    <property type="protein sequence ID" value="EPS74486.1"/>
    <property type="molecule type" value="Genomic_DNA"/>
</dbReference>
<proteinExistence type="predicted"/>
<comment type="caution">
    <text evidence="1">The sequence shown here is derived from an EMBL/GenBank/DDBJ whole genome shotgun (WGS) entry which is preliminary data.</text>
</comment>
<dbReference type="Proteomes" id="UP000015453">
    <property type="component" value="Unassembled WGS sequence"/>
</dbReference>
<organism evidence="1 2">
    <name type="scientific">Genlisea aurea</name>
    <dbReference type="NCBI Taxonomy" id="192259"/>
    <lineage>
        <taxon>Eukaryota</taxon>
        <taxon>Viridiplantae</taxon>
        <taxon>Streptophyta</taxon>
        <taxon>Embryophyta</taxon>
        <taxon>Tracheophyta</taxon>
        <taxon>Spermatophyta</taxon>
        <taxon>Magnoliopsida</taxon>
        <taxon>eudicotyledons</taxon>
        <taxon>Gunneridae</taxon>
        <taxon>Pentapetalae</taxon>
        <taxon>asterids</taxon>
        <taxon>lamiids</taxon>
        <taxon>Lamiales</taxon>
        <taxon>Lentibulariaceae</taxon>
        <taxon>Genlisea</taxon>
    </lineage>
</organism>
<evidence type="ECO:0000313" key="2">
    <source>
        <dbReference type="Proteomes" id="UP000015453"/>
    </source>
</evidence>
<accession>S8DAF8</accession>
<protein>
    <submittedName>
        <fullName evidence="1">Uncharacterized protein</fullName>
    </submittedName>
</protein>
<gene>
    <name evidence="1" type="ORF">M569_00275</name>
</gene>
<reference evidence="1 2" key="1">
    <citation type="journal article" date="2013" name="BMC Genomics">
        <title>The miniature genome of a carnivorous plant Genlisea aurea contains a low number of genes and short non-coding sequences.</title>
        <authorList>
            <person name="Leushkin E.V."/>
            <person name="Sutormin R.A."/>
            <person name="Nabieva E.R."/>
            <person name="Penin A.A."/>
            <person name="Kondrashov A.S."/>
            <person name="Logacheva M.D."/>
        </authorList>
    </citation>
    <scope>NUCLEOTIDE SEQUENCE [LARGE SCALE GENOMIC DNA]</scope>
</reference>
<dbReference type="AlphaFoldDB" id="S8DAF8"/>